<keyword evidence="2" id="KW-0633">Potassium transport</keyword>
<keyword evidence="4" id="KW-0406">Ion transport</keyword>
<evidence type="ECO:0000259" key="8">
    <source>
        <dbReference type="Pfam" id="PF23259"/>
    </source>
</evidence>
<keyword evidence="6" id="KW-0732">Signal</keyword>
<dbReference type="PANTHER" id="PTHR32468:SF144">
    <property type="entry name" value="CATION_H(+) ANTIPORTER 17"/>
    <property type="match status" value="1"/>
</dbReference>
<evidence type="ECO:0000256" key="4">
    <source>
        <dbReference type="ARBA" id="ARBA00023065"/>
    </source>
</evidence>
<keyword evidence="10" id="KW-1185">Reference proteome</keyword>
<dbReference type="Pfam" id="PF23256">
    <property type="entry name" value="CHX17_2nd"/>
    <property type="match status" value="1"/>
</dbReference>
<dbReference type="OrthoDB" id="1742496at2759"/>
<dbReference type="EMBL" id="BJWL01000004">
    <property type="protein sequence ID" value="GFY85811.1"/>
    <property type="molecule type" value="Genomic_DNA"/>
</dbReference>
<feature type="chain" id="PRO_5029781969" evidence="6">
    <location>
        <begin position="27"/>
        <end position="303"/>
    </location>
</feature>
<dbReference type="InterPro" id="IPR057290">
    <property type="entry name" value="CHX17_C"/>
</dbReference>
<dbReference type="AlphaFoldDB" id="A0A7J0EH72"/>
<feature type="domain" description="Cation/H(+) antiporter central" evidence="7">
    <location>
        <begin position="129"/>
        <end position="181"/>
    </location>
</feature>
<dbReference type="GO" id="GO:0098662">
    <property type="term" value="P:inorganic cation transmembrane transport"/>
    <property type="evidence" value="ECO:0007669"/>
    <property type="project" value="TreeGrafter"/>
</dbReference>
<evidence type="ECO:0000256" key="6">
    <source>
        <dbReference type="SAM" id="SignalP"/>
    </source>
</evidence>
<gene>
    <name evidence="9" type="ORF">Acr_04g0005490</name>
</gene>
<protein>
    <submittedName>
        <fullName evidence="9">Cation/H+ exchanger 18</fullName>
    </submittedName>
</protein>
<sequence>MSAAAVNDMSAWILLVLAIALSGTDHSPLPCPEGEPVNEMYVCAILAAWFVTDSIGIHALFGAFVIGVLVPKDGPFSGALVEKGFGLGASCFGHLHSLSWEDCGHRCGLTLVQSAFSGGLSSRGSDYNSPFHKHQRLDGQLETTRTDFRHVNRLVLEHALCSVGILVDRGRSGTTHIFASNVDLVITVLFFGGPDDCEALSYCARMAEHPGINLVVIRFLLDPEVIEDIVSIDMNGEARSEDEEFLGEFKQNTMKDSSIKYEERVVRNAAERVEVVCEHSCCNLFLVGRMLKMKSNHCRKMIL</sequence>
<evidence type="ECO:0000313" key="9">
    <source>
        <dbReference type="EMBL" id="GFY85811.1"/>
    </source>
</evidence>
<evidence type="ECO:0000256" key="5">
    <source>
        <dbReference type="SAM" id="Phobius"/>
    </source>
</evidence>
<feature type="signal peptide" evidence="6">
    <location>
        <begin position="1"/>
        <end position="26"/>
    </location>
</feature>
<proteinExistence type="predicted"/>
<dbReference type="PANTHER" id="PTHR32468">
    <property type="entry name" value="CATION/H + ANTIPORTER"/>
    <property type="match status" value="1"/>
</dbReference>
<keyword evidence="5" id="KW-1133">Transmembrane helix</keyword>
<keyword evidence="3" id="KW-0630">Potassium</keyword>
<evidence type="ECO:0000259" key="7">
    <source>
        <dbReference type="Pfam" id="PF23256"/>
    </source>
</evidence>
<dbReference type="Pfam" id="PF23259">
    <property type="entry name" value="CHX17_C"/>
    <property type="match status" value="1"/>
</dbReference>
<keyword evidence="5" id="KW-0472">Membrane</keyword>
<keyword evidence="5" id="KW-0812">Transmembrane</keyword>
<dbReference type="InterPro" id="IPR050794">
    <property type="entry name" value="CPA2_transporter"/>
</dbReference>
<dbReference type="Proteomes" id="UP000585474">
    <property type="component" value="Unassembled WGS sequence"/>
</dbReference>
<evidence type="ECO:0000256" key="2">
    <source>
        <dbReference type="ARBA" id="ARBA00022538"/>
    </source>
</evidence>
<keyword evidence="1" id="KW-0813">Transport</keyword>
<dbReference type="InterPro" id="IPR057291">
    <property type="entry name" value="CHX17_2nd"/>
</dbReference>
<feature type="domain" description="Cation/H(+) antiporter C-terminal" evidence="8">
    <location>
        <begin position="184"/>
        <end position="292"/>
    </location>
</feature>
<evidence type="ECO:0000256" key="3">
    <source>
        <dbReference type="ARBA" id="ARBA00022958"/>
    </source>
</evidence>
<dbReference type="GO" id="GO:0006885">
    <property type="term" value="P:regulation of pH"/>
    <property type="evidence" value="ECO:0007669"/>
    <property type="project" value="TreeGrafter"/>
</dbReference>
<evidence type="ECO:0000313" key="10">
    <source>
        <dbReference type="Proteomes" id="UP000585474"/>
    </source>
</evidence>
<reference evidence="9 10" key="1">
    <citation type="submission" date="2019-07" db="EMBL/GenBank/DDBJ databases">
        <title>De Novo Assembly of kiwifruit Actinidia rufa.</title>
        <authorList>
            <person name="Sugita-Konishi S."/>
            <person name="Sato K."/>
            <person name="Mori E."/>
            <person name="Abe Y."/>
            <person name="Kisaki G."/>
            <person name="Hamano K."/>
            <person name="Suezawa K."/>
            <person name="Otani M."/>
            <person name="Fukuda T."/>
            <person name="Manabe T."/>
            <person name="Gomi K."/>
            <person name="Tabuchi M."/>
            <person name="Akimitsu K."/>
            <person name="Kataoka I."/>
        </authorList>
    </citation>
    <scope>NUCLEOTIDE SEQUENCE [LARGE SCALE GENOMIC DNA]</scope>
    <source>
        <strain evidence="10">cv. Fuchu</strain>
    </source>
</reference>
<dbReference type="GO" id="GO:0006813">
    <property type="term" value="P:potassium ion transport"/>
    <property type="evidence" value="ECO:0007669"/>
    <property type="project" value="UniProtKB-KW"/>
</dbReference>
<feature type="transmembrane region" description="Helical" evidence="5">
    <location>
        <begin position="46"/>
        <end position="70"/>
    </location>
</feature>
<evidence type="ECO:0000256" key="1">
    <source>
        <dbReference type="ARBA" id="ARBA00022448"/>
    </source>
</evidence>
<comment type="caution">
    <text evidence="9">The sequence shown here is derived from an EMBL/GenBank/DDBJ whole genome shotgun (WGS) entry which is preliminary data.</text>
</comment>
<organism evidence="9 10">
    <name type="scientific">Actinidia rufa</name>
    <dbReference type="NCBI Taxonomy" id="165716"/>
    <lineage>
        <taxon>Eukaryota</taxon>
        <taxon>Viridiplantae</taxon>
        <taxon>Streptophyta</taxon>
        <taxon>Embryophyta</taxon>
        <taxon>Tracheophyta</taxon>
        <taxon>Spermatophyta</taxon>
        <taxon>Magnoliopsida</taxon>
        <taxon>eudicotyledons</taxon>
        <taxon>Gunneridae</taxon>
        <taxon>Pentapetalae</taxon>
        <taxon>asterids</taxon>
        <taxon>Ericales</taxon>
        <taxon>Actinidiaceae</taxon>
        <taxon>Actinidia</taxon>
    </lineage>
</organism>
<dbReference type="GO" id="GO:0012505">
    <property type="term" value="C:endomembrane system"/>
    <property type="evidence" value="ECO:0007669"/>
    <property type="project" value="TreeGrafter"/>
</dbReference>
<accession>A0A7J0EH72</accession>
<name>A0A7J0EH72_9ERIC</name>